<evidence type="ECO:0000313" key="17">
    <source>
        <dbReference type="Proteomes" id="UP000198341"/>
    </source>
</evidence>
<keyword evidence="7" id="KW-0068">Autocatalytic cleavage</keyword>
<feature type="region of interest" description="Disordered" evidence="15">
    <location>
        <begin position="418"/>
        <end position="439"/>
    </location>
</feature>
<organism evidence="16 17">
    <name type="scientific">Bathycoccus prasinos</name>
    <dbReference type="NCBI Taxonomy" id="41875"/>
    <lineage>
        <taxon>Eukaryota</taxon>
        <taxon>Viridiplantae</taxon>
        <taxon>Chlorophyta</taxon>
        <taxon>Mamiellophyceae</taxon>
        <taxon>Mamiellales</taxon>
        <taxon>Bathycoccaceae</taxon>
        <taxon>Bathycoccus</taxon>
    </lineage>
</organism>
<dbReference type="InterPro" id="IPR001985">
    <property type="entry name" value="S-AdoMet_decarboxylase_euk"/>
</dbReference>
<evidence type="ECO:0000256" key="10">
    <source>
        <dbReference type="ARBA" id="ARBA00023145"/>
    </source>
</evidence>
<dbReference type="RefSeq" id="XP_007514813.1">
    <property type="nucleotide sequence ID" value="XM_007514751.1"/>
</dbReference>
<dbReference type="Gene3D" id="3.30.360.50">
    <property type="entry name" value="S-adenosylmethionine decarboxylase"/>
    <property type="match status" value="1"/>
</dbReference>
<keyword evidence="12" id="KW-0704">Schiff base</keyword>
<dbReference type="NCBIfam" id="TIGR00535">
    <property type="entry name" value="SAM_DCase"/>
    <property type="match status" value="1"/>
</dbReference>
<dbReference type="Proteomes" id="UP000198341">
    <property type="component" value="Chromosome 2"/>
</dbReference>
<evidence type="ECO:0000256" key="12">
    <source>
        <dbReference type="ARBA" id="ARBA00023270"/>
    </source>
</evidence>
<evidence type="ECO:0000256" key="15">
    <source>
        <dbReference type="SAM" id="MobiDB-lite"/>
    </source>
</evidence>
<keyword evidence="9" id="KW-0620">Polyamine biosynthesis</keyword>
<dbReference type="EMBL" id="FO082277">
    <property type="protein sequence ID" value="CCO15053.1"/>
    <property type="molecule type" value="Genomic_DNA"/>
</dbReference>
<comment type="pathway">
    <text evidence="2">Amine and polyamine biosynthesis; S-adenosylmethioninamine biosynthesis; S-adenosylmethioninamine from S-adenosyl-L-methionine: step 1/1.</text>
</comment>
<comment type="cofactor">
    <cofactor evidence="1">
        <name>pyruvate</name>
        <dbReference type="ChEBI" id="CHEBI:15361"/>
    </cofactor>
</comment>
<sequence>MQSELYPSPHFEGVEKRIEINFRVAADDNKSTGGIIPVAGGLRCLSRAALDVCMTAAECEIVSVRSNEKFDAYVLSESSLFVFADKIVLKTCGTTKLLSAVDPILERAASIERLKLVPSSVRFTRSTYLFPEEQREHHVSFTDECEFLEGRFGHLGSNSSYVMGSNFDDAQWHVYVAGDFVEETKSEASLSVECCMTSLHREHSQHFFRENSQEEGLTAVPFVSSEKTTHDSGIQSIFESFSIDDYVFEPCGYSMNGLNEEYSGEYSTIHITPEDGFSYASVEHSNVDLNANSAFSVSNFVEKCANVFQPGKMTFAVTCHGGRETTNAFFSSLTSTNKDLFCVGETYSRPSMCFQQLPKDQGFVAYLTFVKTCDEEGPGRDKGLNIGSVVVSESVNVGKKVAYDPRSETPMCILDAAMSSGDSSETDDSLRDSSTDEFVSYDQHDELAGQLLQRQQRSSFV</sequence>
<dbReference type="UniPathway" id="UPA00331">
    <property type="reaction ID" value="UER00451"/>
</dbReference>
<dbReference type="InterPro" id="IPR048283">
    <property type="entry name" value="AdoMetDC-like"/>
</dbReference>
<dbReference type="PROSITE" id="PS01336">
    <property type="entry name" value="ADOMETDC"/>
    <property type="match status" value="1"/>
</dbReference>
<evidence type="ECO:0000256" key="11">
    <source>
        <dbReference type="ARBA" id="ARBA00023239"/>
    </source>
</evidence>
<dbReference type="OrthoDB" id="1068353at2759"/>
<dbReference type="GO" id="GO:0008295">
    <property type="term" value="P:spermidine biosynthetic process"/>
    <property type="evidence" value="ECO:0007669"/>
    <property type="project" value="UniProtKB-KW"/>
</dbReference>
<evidence type="ECO:0000313" key="16">
    <source>
        <dbReference type="EMBL" id="CCO15053.1"/>
    </source>
</evidence>
<dbReference type="PANTHER" id="PTHR11570">
    <property type="entry name" value="S-ADENOSYLMETHIONINE DECARBOXYLASE"/>
    <property type="match status" value="1"/>
</dbReference>
<dbReference type="eggNOG" id="KOG0788">
    <property type="taxonomic scope" value="Eukaryota"/>
</dbReference>
<keyword evidence="13" id="KW-0670">Pyruvate</keyword>
<evidence type="ECO:0000256" key="6">
    <source>
        <dbReference type="ARBA" id="ARBA00022793"/>
    </source>
</evidence>
<dbReference type="KEGG" id="bpg:Bathy02g05490"/>
<dbReference type="GO" id="GO:0006597">
    <property type="term" value="P:spermine biosynthetic process"/>
    <property type="evidence" value="ECO:0007669"/>
    <property type="project" value="InterPro"/>
</dbReference>
<evidence type="ECO:0000256" key="5">
    <source>
        <dbReference type="ARBA" id="ARBA00022691"/>
    </source>
</evidence>
<comment type="similarity">
    <text evidence="3">Belongs to the eukaryotic AdoMetDC family.</text>
</comment>
<dbReference type="Gene3D" id="3.60.90.10">
    <property type="entry name" value="S-adenosylmethionine decarboxylase"/>
    <property type="match status" value="1"/>
</dbReference>
<dbReference type="GeneID" id="19017664"/>
<dbReference type="STRING" id="41875.K8F0K1"/>
<evidence type="ECO:0000256" key="3">
    <source>
        <dbReference type="ARBA" id="ARBA00008466"/>
    </source>
</evidence>
<dbReference type="InterPro" id="IPR016067">
    <property type="entry name" value="S-AdoMet_deCO2ase_core"/>
</dbReference>
<keyword evidence="8" id="KW-0745">Spermidine biosynthesis</keyword>
<accession>K8F0K1</accession>
<evidence type="ECO:0000256" key="1">
    <source>
        <dbReference type="ARBA" id="ARBA00001928"/>
    </source>
</evidence>
<comment type="catalytic activity">
    <reaction evidence="14">
        <text>S-adenosyl-L-methionine + H(+) = S-adenosyl 3-(methylsulfanyl)propylamine + CO2</text>
        <dbReference type="Rhea" id="RHEA:15981"/>
        <dbReference type="ChEBI" id="CHEBI:15378"/>
        <dbReference type="ChEBI" id="CHEBI:16526"/>
        <dbReference type="ChEBI" id="CHEBI:57443"/>
        <dbReference type="ChEBI" id="CHEBI:59789"/>
        <dbReference type="EC" id="4.1.1.50"/>
    </reaction>
</comment>
<dbReference type="EC" id="4.1.1.50" evidence="4"/>
<evidence type="ECO:0000256" key="13">
    <source>
        <dbReference type="ARBA" id="ARBA00023317"/>
    </source>
</evidence>
<reference evidence="16 17" key="1">
    <citation type="submission" date="2011-10" db="EMBL/GenBank/DDBJ databases">
        <authorList>
            <person name="Genoscope - CEA"/>
        </authorList>
    </citation>
    <scope>NUCLEOTIDE SEQUENCE [LARGE SCALE GENOMIC DNA]</scope>
    <source>
        <strain evidence="16 17">RCC 1105</strain>
    </source>
</reference>
<dbReference type="GO" id="GO:0004014">
    <property type="term" value="F:adenosylmethionine decarboxylase activity"/>
    <property type="evidence" value="ECO:0007669"/>
    <property type="project" value="UniProtKB-EC"/>
</dbReference>
<keyword evidence="10" id="KW-0865">Zymogen</keyword>
<keyword evidence="17" id="KW-1185">Reference proteome</keyword>
<name>K8F0K1_9CHLO</name>
<evidence type="ECO:0000256" key="7">
    <source>
        <dbReference type="ARBA" id="ARBA00022813"/>
    </source>
</evidence>
<gene>
    <name evidence="16" type="ORF">Bathy02g05490</name>
</gene>
<proteinExistence type="inferred from homology"/>
<keyword evidence="6" id="KW-0210">Decarboxylase</keyword>
<dbReference type="AlphaFoldDB" id="K8F0K1"/>
<dbReference type="PANTHER" id="PTHR11570:SF0">
    <property type="entry name" value="S-ADENOSYLMETHIONINE DECARBOXYLASE PROENZYME"/>
    <property type="match status" value="1"/>
</dbReference>
<evidence type="ECO:0000256" key="14">
    <source>
        <dbReference type="ARBA" id="ARBA00048112"/>
    </source>
</evidence>
<dbReference type="Pfam" id="PF01536">
    <property type="entry name" value="SAM_decarbox"/>
    <property type="match status" value="1"/>
</dbReference>
<evidence type="ECO:0000256" key="4">
    <source>
        <dbReference type="ARBA" id="ARBA00012357"/>
    </source>
</evidence>
<evidence type="ECO:0000256" key="8">
    <source>
        <dbReference type="ARBA" id="ARBA00023066"/>
    </source>
</evidence>
<dbReference type="InterPro" id="IPR018166">
    <property type="entry name" value="S-AdoMet_deCO2ase_CS"/>
</dbReference>
<evidence type="ECO:0000256" key="9">
    <source>
        <dbReference type="ARBA" id="ARBA00023115"/>
    </source>
</evidence>
<protein>
    <recommendedName>
        <fullName evidence="4">adenosylmethionine decarboxylase</fullName>
        <ecNumber evidence="4">4.1.1.50</ecNumber>
    </recommendedName>
</protein>
<dbReference type="SUPFAM" id="SSF56276">
    <property type="entry name" value="S-adenosylmethionine decarboxylase"/>
    <property type="match status" value="1"/>
</dbReference>
<keyword evidence="5" id="KW-0949">S-adenosyl-L-methionine</keyword>
<keyword evidence="11" id="KW-0456">Lyase</keyword>
<evidence type="ECO:0000256" key="2">
    <source>
        <dbReference type="ARBA" id="ARBA00004911"/>
    </source>
</evidence>
<dbReference type="GO" id="GO:0005829">
    <property type="term" value="C:cytosol"/>
    <property type="evidence" value="ECO:0007669"/>
    <property type="project" value="TreeGrafter"/>
</dbReference>